<keyword evidence="1" id="KW-1133">Transmembrane helix</keyword>
<comment type="caution">
    <text evidence="2">The sequence shown here is derived from an EMBL/GenBank/DDBJ whole genome shotgun (WGS) entry which is preliminary data.</text>
</comment>
<evidence type="ECO:0008006" key="4">
    <source>
        <dbReference type="Google" id="ProtNLM"/>
    </source>
</evidence>
<accession>A0A015LC45</accession>
<dbReference type="OrthoDB" id="5386199at2759"/>
<dbReference type="Proteomes" id="UP000022910">
    <property type="component" value="Unassembled WGS sequence"/>
</dbReference>
<sequence>MFKYYIRTYSNFNLLSNKNLLFRFKTTPNYFSNNKINILQNVIKSNRFVTNITNLSKNDNIIKVYSGPLSGTAKKLKILSMASLIGTIALTPFIMIVDAPIGLGARIIFIIMALSTSALSTGLIHLCFSPYVRNIYYNQSISSNQSSDIPSLKITPDSFLTFETLTLFGRSNFTTLPIKSLEPSFRFFTTWNVKKLYDSELTAMTKRGKQLKPKKLFYVHSELCDNKVMQGVINNVGIN</sequence>
<protein>
    <recommendedName>
        <fullName evidence="4">Transmembrane protein 186</fullName>
    </recommendedName>
</protein>
<dbReference type="GO" id="GO:0033615">
    <property type="term" value="P:mitochondrial proton-transporting ATP synthase complex assembly"/>
    <property type="evidence" value="ECO:0007669"/>
    <property type="project" value="TreeGrafter"/>
</dbReference>
<evidence type="ECO:0000313" key="3">
    <source>
        <dbReference type="Proteomes" id="UP000022910"/>
    </source>
</evidence>
<organism evidence="2 3">
    <name type="scientific">Rhizophagus irregularis (strain DAOM 197198w)</name>
    <name type="common">Glomus intraradices</name>
    <dbReference type="NCBI Taxonomy" id="1432141"/>
    <lineage>
        <taxon>Eukaryota</taxon>
        <taxon>Fungi</taxon>
        <taxon>Fungi incertae sedis</taxon>
        <taxon>Mucoromycota</taxon>
        <taxon>Glomeromycotina</taxon>
        <taxon>Glomeromycetes</taxon>
        <taxon>Glomerales</taxon>
        <taxon>Glomeraceae</taxon>
        <taxon>Rhizophagus</taxon>
    </lineage>
</organism>
<dbReference type="GO" id="GO:0031966">
    <property type="term" value="C:mitochondrial membrane"/>
    <property type="evidence" value="ECO:0007669"/>
    <property type="project" value="TreeGrafter"/>
</dbReference>
<dbReference type="OMA" id="RIFTSWM"/>
<feature type="transmembrane region" description="Helical" evidence="1">
    <location>
        <begin position="78"/>
        <end position="97"/>
    </location>
</feature>
<gene>
    <name evidence="2" type="ORF">RirG_090550</name>
</gene>
<keyword evidence="1" id="KW-0472">Membrane</keyword>
<dbReference type="AlphaFoldDB" id="A0A015LC45"/>
<proteinExistence type="predicted"/>
<evidence type="ECO:0000313" key="2">
    <source>
        <dbReference type="EMBL" id="EXX70086.1"/>
    </source>
</evidence>
<dbReference type="HOGENOM" id="CLU_1161668_0_0_1"/>
<keyword evidence="1" id="KW-0812">Transmembrane</keyword>
<evidence type="ECO:0000256" key="1">
    <source>
        <dbReference type="SAM" id="Phobius"/>
    </source>
</evidence>
<dbReference type="PANTHER" id="PTHR13281:SF0">
    <property type="entry name" value="TRANSMEMBRANE PROTEIN 70, MITOCHONDRIAL"/>
    <property type="match status" value="1"/>
</dbReference>
<name>A0A015LC45_RHIIW</name>
<dbReference type="InterPro" id="IPR009724">
    <property type="entry name" value="TMEM70"/>
</dbReference>
<reference evidence="2 3" key="1">
    <citation type="submission" date="2014-02" db="EMBL/GenBank/DDBJ databases">
        <title>Single nucleus genome sequencing reveals high similarity among nuclei of an endomycorrhizal fungus.</title>
        <authorList>
            <person name="Lin K."/>
            <person name="Geurts R."/>
            <person name="Zhang Z."/>
            <person name="Limpens E."/>
            <person name="Saunders D.G."/>
            <person name="Mu D."/>
            <person name="Pang E."/>
            <person name="Cao H."/>
            <person name="Cha H."/>
            <person name="Lin T."/>
            <person name="Zhou Q."/>
            <person name="Shang Y."/>
            <person name="Li Y."/>
            <person name="Ivanov S."/>
            <person name="Sharma T."/>
            <person name="Velzen R.V."/>
            <person name="Ruijter N.D."/>
            <person name="Aanen D.K."/>
            <person name="Win J."/>
            <person name="Kamoun S."/>
            <person name="Bisseling T."/>
            <person name="Huang S."/>
        </authorList>
    </citation>
    <scope>NUCLEOTIDE SEQUENCE [LARGE SCALE GENOMIC DNA]</scope>
    <source>
        <strain evidence="3">DAOM197198w</strain>
    </source>
</reference>
<feature type="transmembrane region" description="Helical" evidence="1">
    <location>
        <begin position="103"/>
        <end position="128"/>
    </location>
</feature>
<dbReference type="PANTHER" id="PTHR13281">
    <property type="entry name" value="TRANSMEMBRANE PROTEIN 70, MITOCHONDRIAL"/>
    <property type="match status" value="1"/>
</dbReference>
<dbReference type="EMBL" id="JEMT01016689">
    <property type="protein sequence ID" value="EXX70086.1"/>
    <property type="molecule type" value="Genomic_DNA"/>
</dbReference>
<keyword evidence="3" id="KW-1185">Reference proteome</keyword>